<dbReference type="eggNOG" id="COG0271">
    <property type="taxonomic scope" value="Bacteria"/>
</dbReference>
<dbReference type="InterPro" id="IPR002634">
    <property type="entry name" value="BolA"/>
</dbReference>
<dbReference type="RefSeq" id="WP_011398756.1">
    <property type="nucleotide sequence ID" value="NC_007645.1"/>
</dbReference>
<sequence>MKIQISVENKLKEAFTPTHLEVINESHMHSVPPNSETHFKVVLVTPQFTDMRSVQRHQKVYAVLGELMQQGIHALALHTFTPQEWLEKGQAPDSPNCMGGSKKAKTE</sequence>
<name>Q2SCD3_HAHCH</name>
<dbReference type="HOGENOM" id="CLU_109462_3_1_6"/>
<proteinExistence type="inferred from homology"/>
<feature type="region of interest" description="Disordered" evidence="4">
    <location>
        <begin position="86"/>
        <end position="107"/>
    </location>
</feature>
<accession>Q2SCD3</accession>
<dbReference type="InterPro" id="IPR036065">
    <property type="entry name" value="BolA-like_sf"/>
</dbReference>
<dbReference type="GO" id="GO:0006351">
    <property type="term" value="P:DNA-templated transcription"/>
    <property type="evidence" value="ECO:0007669"/>
    <property type="project" value="TreeGrafter"/>
</dbReference>
<evidence type="ECO:0000256" key="3">
    <source>
        <dbReference type="RuleBase" id="RU003860"/>
    </source>
</evidence>
<dbReference type="GO" id="GO:0005829">
    <property type="term" value="C:cytosol"/>
    <property type="evidence" value="ECO:0007669"/>
    <property type="project" value="TreeGrafter"/>
</dbReference>
<dbReference type="EMBL" id="CP000155">
    <property type="protein sequence ID" value="ABC31691.1"/>
    <property type="molecule type" value="Genomic_DNA"/>
</dbReference>
<dbReference type="PIRSF" id="PIRSF003113">
    <property type="entry name" value="BolA"/>
    <property type="match status" value="1"/>
</dbReference>
<organism evidence="5 6">
    <name type="scientific">Hahella chejuensis (strain KCTC 2396)</name>
    <dbReference type="NCBI Taxonomy" id="349521"/>
    <lineage>
        <taxon>Bacteria</taxon>
        <taxon>Pseudomonadati</taxon>
        <taxon>Pseudomonadota</taxon>
        <taxon>Gammaproteobacteria</taxon>
        <taxon>Oceanospirillales</taxon>
        <taxon>Hahellaceae</taxon>
        <taxon>Hahella</taxon>
    </lineage>
</organism>
<dbReference type="FunFam" id="3.30.300.90:FF:000001">
    <property type="entry name" value="Transcriptional regulator BolA"/>
    <property type="match status" value="1"/>
</dbReference>
<protein>
    <recommendedName>
        <fullName evidence="2">DNA-binding transcriptional regulator BolA</fullName>
    </recommendedName>
</protein>
<dbReference type="STRING" id="349521.HCH_05005"/>
<reference evidence="5 6" key="1">
    <citation type="journal article" date="2005" name="Nucleic Acids Res.">
        <title>Genomic blueprint of Hahella chejuensis, a marine microbe producing an algicidal agent.</title>
        <authorList>
            <person name="Jeong H."/>
            <person name="Yim J.H."/>
            <person name="Lee C."/>
            <person name="Choi S.-H."/>
            <person name="Park Y.K."/>
            <person name="Yoon S.H."/>
            <person name="Hur C.-G."/>
            <person name="Kang H.-Y."/>
            <person name="Kim D."/>
            <person name="Lee H.H."/>
            <person name="Park K.H."/>
            <person name="Park S.-H."/>
            <person name="Park H.-S."/>
            <person name="Lee H.K."/>
            <person name="Oh T.K."/>
            <person name="Kim J.F."/>
        </authorList>
    </citation>
    <scope>NUCLEOTIDE SEQUENCE [LARGE SCALE GENOMIC DNA]</scope>
    <source>
        <strain evidence="5 6">KCTC 2396</strain>
    </source>
</reference>
<dbReference type="SUPFAM" id="SSF82657">
    <property type="entry name" value="BolA-like"/>
    <property type="match status" value="1"/>
</dbReference>
<dbReference type="PANTHER" id="PTHR46229:SF2">
    <property type="entry name" value="BOLA-LIKE PROTEIN 1"/>
    <property type="match status" value="1"/>
</dbReference>
<dbReference type="GO" id="GO:1990229">
    <property type="term" value="C:iron-sulfur cluster assembly complex"/>
    <property type="evidence" value="ECO:0007669"/>
    <property type="project" value="UniProtKB-ARBA"/>
</dbReference>
<dbReference type="AlphaFoldDB" id="Q2SCD3"/>
<dbReference type="OrthoDB" id="9801469at2"/>
<dbReference type="Gene3D" id="3.30.300.90">
    <property type="entry name" value="BolA-like"/>
    <property type="match status" value="1"/>
</dbReference>
<evidence type="ECO:0000256" key="1">
    <source>
        <dbReference type="ARBA" id="ARBA00005578"/>
    </source>
</evidence>
<comment type="similarity">
    <text evidence="1 3">Belongs to the BolA/IbaG family.</text>
</comment>
<evidence type="ECO:0000313" key="6">
    <source>
        <dbReference type="Proteomes" id="UP000000238"/>
    </source>
</evidence>
<gene>
    <name evidence="5" type="ordered locus">HCH_05005</name>
</gene>
<evidence type="ECO:0000313" key="5">
    <source>
        <dbReference type="EMBL" id="ABC31691.1"/>
    </source>
</evidence>
<dbReference type="KEGG" id="hch:HCH_05005"/>
<dbReference type="PANTHER" id="PTHR46229">
    <property type="entry name" value="BOLA TRANSCRIPTION REGULATOR"/>
    <property type="match status" value="1"/>
</dbReference>
<keyword evidence="6" id="KW-1185">Reference proteome</keyword>
<evidence type="ECO:0000256" key="2">
    <source>
        <dbReference type="ARBA" id="ARBA00074073"/>
    </source>
</evidence>
<dbReference type="Pfam" id="PF01722">
    <property type="entry name" value="BolA"/>
    <property type="match status" value="1"/>
</dbReference>
<dbReference type="InterPro" id="IPR050961">
    <property type="entry name" value="BolA/IbaG_stress_morph_reg"/>
</dbReference>
<evidence type="ECO:0000256" key="4">
    <source>
        <dbReference type="SAM" id="MobiDB-lite"/>
    </source>
</evidence>
<dbReference type="Proteomes" id="UP000000238">
    <property type="component" value="Chromosome"/>
</dbReference>